<dbReference type="EMBL" id="QJKJ01007201">
    <property type="protein sequence ID" value="RDX83928.1"/>
    <property type="molecule type" value="Genomic_DNA"/>
</dbReference>
<feature type="compositionally biased region" description="Basic and acidic residues" evidence="1">
    <location>
        <begin position="221"/>
        <end position="249"/>
    </location>
</feature>
<organism evidence="2 3">
    <name type="scientific">Mucuna pruriens</name>
    <name type="common">Velvet bean</name>
    <name type="synonym">Dolichos pruriens</name>
    <dbReference type="NCBI Taxonomy" id="157652"/>
    <lineage>
        <taxon>Eukaryota</taxon>
        <taxon>Viridiplantae</taxon>
        <taxon>Streptophyta</taxon>
        <taxon>Embryophyta</taxon>
        <taxon>Tracheophyta</taxon>
        <taxon>Spermatophyta</taxon>
        <taxon>Magnoliopsida</taxon>
        <taxon>eudicotyledons</taxon>
        <taxon>Gunneridae</taxon>
        <taxon>Pentapetalae</taxon>
        <taxon>rosids</taxon>
        <taxon>fabids</taxon>
        <taxon>Fabales</taxon>
        <taxon>Fabaceae</taxon>
        <taxon>Papilionoideae</taxon>
        <taxon>50 kb inversion clade</taxon>
        <taxon>NPAAA clade</taxon>
        <taxon>indigoferoid/millettioid clade</taxon>
        <taxon>Phaseoleae</taxon>
        <taxon>Mucuna</taxon>
    </lineage>
</organism>
<dbReference type="Proteomes" id="UP000257109">
    <property type="component" value="Unassembled WGS sequence"/>
</dbReference>
<accession>A0A371G060</accession>
<feature type="non-terminal residue" evidence="2">
    <location>
        <position position="1"/>
    </location>
</feature>
<dbReference type="AlphaFoldDB" id="A0A371G060"/>
<comment type="caution">
    <text evidence="2">The sequence shown here is derived from an EMBL/GenBank/DDBJ whole genome shotgun (WGS) entry which is preliminary data.</text>
</comment>
<reference evidence="2" key="1">
    <citation type="submission" date="2018-05" db="EMBL/GenBank/DDBJ databases">
        <title>Draft genome of Mucuna pruriens seed.</title>
        <authorList>
            <person name="Nnadi N.E."/>
            <person name="Vos R."/>
            <person name="Hasami M.H."/>
            <person name="Devisetty U.K."/>
            <person name="Aguiy J.C."/>
        </authorList>
    </citation>
    <scope>NUCLEOTIDE SEQUENCE [LARGE SCALE GENOMIC DNA]</scope>
    <source>
        <strain evidence="2">JCA_2017</strain>
    </source>
</reference>
<feature type="compositionally biased region" description="Polar residues" evidence="1">
    <location>
        <begin position="253"/>
        <end position="272"/>
    </location>
</feature>
<evidence type="ECO:0000256" key="1">
    <source>
        <dbReference type="SAM" id="MobiDB-lite"/>
    </source>
</evidence>
<name>A0A371G060_MUCPR</name>
<evidence type="ECO:0000313" key="2">
    <source>
        <dbReference type="EMBL" id="RDX83928.1"/>
    </source>
</evidence>
<sequence length="295" mass="32273">MRSGMELLQQQSLKMQYGFFGNLDSKNSTIVMGFTDSNSVSNSMLAVADSTKMTEIDDCVPTVSDVDNVIKIANFMTDVTDLTDMTLDEISDQVTRVEIVDPACVDVGITNPMCVNAKMADPRCANVDNAFADRAEDVDSLVDKLDSVNMTEMAESVVSMSDHANILEVSNYMMEVLSLADIIEVANSGRDQLGTPRPKPSVGESDSGEETNAESGMSIRLRVEGNSDDENRKQPEAESVSDNHVRWQEPIESDSSGQPRAESDSGSQSWNQPKVEIDLAHHLIQAKLDNQAIRQ</sequence>
<protein>
    <submittedName>
        <fullName evidence="2">Uncharacterized protein</fullName>
    </submittedName>
</protein>
<evidence type="ECO:0000313" key="3">
    <source>
        <dbReference type="Proteomes" id="UP000257109"/>
    </source>
</evidence>
<proteinExistence type="predicted"/>
<keyword evidence="3" id="KW-1185">Reference proteome</keyword>
<gene>
    <name evidence="2" type="ORF">CR513_35104</name>
</gene>
<feature type="region of interest" description="Disordered" evidence="1">
    <location>
        <begin position="189"/>
        <end position="274"/>
    </location>
</feature>